<keyword evidence="2" id="KW-1185">Reference proteome</keyword>
<dbReference type="OrthoDB" id="291368at2"/>
<dbReference type="InParanoid" id="A0A517S7P3"/>
<sequence length="118" mass="13116">MIDRLRDSELDRLFADWSRPVIVCRVDQGLNSEFDDLSESATNHEVAAVLFPPSTSATRQTAMQHAVMECVFLVRSIDLPDDLPLTACRILASGREWGVIEVTRSADGQTVQIRGQVT</sequence>
<dbReference type="RefSeq" id="WP_145026309.1">
    <property type="nucleotide sequence ID" value="NZ_CP036271.1"/>
</dbReference>
<dbReference type="EMBL" id="CP036271">
    <property type="protein sequence ID" value="QDT52158.1"/>
    <property type="molecule type" value="Genomic_DNA"/>
</dbReference>
<proteinExistence type="predicted"/>
<gene>
    <name evidence="1" type="ORF">Pan44_01670</name>
</gene>
<evidence type="ECO:0008006" key="3">
    <source>
        <dbReference type="Google" id="ProtNLM"/>
    </source>
</evidence>
<accession>A0A517S7P3</accession>
<dbReference type="Proteomes" id="UP000315700">
    <property type="component" value="Chromosome"/>
</dbReference>
<dbReference type="KEGG" id="ccos:Pan44_01670"/>
<dbReference type="AlphaFoldDB" id="A0A517S7P3"/>
<evidence type="ECO:0000313" key="1">
    <source>
        <dbReference type="EMBL" id="QDT52158.1"/>
    </source>
</evidence>
<reference evidence="1 2" key="1">
    <citation type="submission" date="2019-02" db="EMBL/GenBank/DDBJ databases">
        <title>Deep-cultivation of Planctomycetes and their phenomic and genomic characterization uncovers novel biology.</title>
        <authorList>
            <person name="Wiegand S."/>
            <person name="Jogler M."/>
            <person name="Boedeker C."/>
            <person name="Pinto D."/>
            <person name="Vollmers J."/>
            <person name="Rivas-Marin E."/>
            <person name="Kohn T."/>
            <person name="Peeters S.H."/>
            <person name="Heuer A."/>
            <person name="Rast P."/>
            <person name="Oberbeckmann S."/>
            <person name="Bunk B."/>
            <person name="Jeske O."/>
            <person name="Meyerdierks A."/>
            <person name="Storesund J.E."/>
            <person name="Kallscheuer N."/>
            <person name="Luecker S."/>
            <person name="Lage O.M."/>
            <person name="Pohl T."/>
            <person name="Merkel B.J."/>
            <person name="Hornburger P."/>
            <person name="Mueller R.-W."/>
            <person name="Bruemmer F."/>
            <person name="Labrenz M."/>
            <person name="Spormann A.M."/>
            <person name="Op den Camp H."/>
            <person name="Overmann J."/>
            <person name="Amann R."/>
            <person name="Jetten M.S.M."/>
            <person name="Mascher T."/>
            <person name="Medema M.H."/>
            <person name="Devos D.P."/>
            <person name="Kaster A.-K."/>
            <person name="Ovreas L."/>
            <person name="Rohde M."/>
            <person name="Galperin M.Y."/>
            <person name="Jogler C."/>
        </authorList>
    </citation>
    <scope>NUCLEOTIDE SEQUENCE [LARGE SCALE GENOMIC DNA]</scope>
    <source>
        <strain evidence="1 2">Pan44</strain>
    </source>
</reference>
<evidence type="ECO:0000313" key="2">
    <source>
        <dbReference type="Proteomes" id="UP000315700"/>
    </source>
</evidence>
<name>A0A517S7P3_9PLAN</name>
<organism evidence="1 2">
    <name type="scientific">Caulifigura coniformis</name>
    <dbReference type="NCBI Taxonomy" id="2527983"/>
    <lineage>
        <taxon>Bacteria</taxon>
        <taxon>Pseudomonadati</taxon>
        <taxon>Planctomycetota</taxon>
        <taxon>Planctomycetia</taxon>
        <taxon>Planctomycetales</taxon>
        <taxon>Planctomycetaceae</taxon>
        <taxon>Caulifigura</taxon>
    </lineage>
</organism>
<protein>
    <recommendedName>
        <fullName evidence="3">Phage head-tail joining protein</fullName>
    </recommendedName>
</protein>